<evidence type="ECO:0000256" key="2">
    <source>
        <dbReference type="ARBA" id="ARBA00008779"/>
    </source>
</evidence>
<keyword evidence="3" id="KW-0479">Metal-binding</keyword>
<comment type="caution">
    <text evidence="9">The sequence shown here is derived from an EMBL/GenBank/DDBJ whole genome shotgun (WGS) entry which is preliminary data.</text>
</comment>
<dbReference type="Proteomes" id="UP001232063">
    <property type="component" value="Unassembled WGS sequence"/>
</dbReference>
<reference evidence="9" key="1">
    <citation type="submission" date="2023-05" db="EMBL/GenBank/DDBJ databases">
        <authorList>
            <person name="Zhang X."/>
        </authorList>
    </citation>
    <scope>NUCLEOTIDE SEQUENCE</scope>
    <source>
        <strain evidence="9">BD1B2-1</strain>
    </source>
</reference>
<dbReference type="SUPFAM" id="SSF53649">
    <property type="entry name" value="Alkaline phosphatase-like"/>
    <property type="match status" value="1"/>
</dbReference>
<comment type="similarity">
    <text evidence="2">Belongs to the sulfatase family.</text>
</comment>
<feature type="signal peptide" evidence="7">
    <location>
        <begin position="1"/>
        <end position="24"/>
    </location>
</feature>
<dbReference type="EMBL" id="JASJOU010000003">
    <property type="protein sequence ID" value="MDJ1501350.1"/>
    <property type="molecule type" value="Genomic_DNA"/>
</dbReference>
<dbReference type="PANTHER" id="PTHR45953:SF1">
    <property type="entry name" value="IDURONATE 2-SULFATASE"/>
    <property type="match status" value="1"/>
</dbReference>
<dbReference type="RefSeq" id="WP_314510836.1">
    <property type="nucleotide sequence ID" value="NZ_JASJOU010000003.1"/>
</dbReference>
<evidence type="ECO:0000256" key="5">
    <source>
        <dbReference type="ARBA" id="ARBA00022801"/>
    </source>
</evidence>
<dbReference type="PANTHER" id="PTHR45953">
    <property type="entry name" value="IDURONATE 2-SULFATASE"/>
    <property type="match status" value="1"/>
</dbReference>
<dbReference type="InterPro" id="IPR035874">
    <property type="entry name" value="IDS"/>
</dbReference>
<dbReference type="InterPro" id="IPR024607">
    <property type="entry name" value="Sulfatase_CS"/>
</dbReference>
<evidence type="ECO:0000256" key="3">
    <source>
        <dbReference type="ARBA" id="ARBA00022723"/>
    </source>
</evidence>
<proteinExistence type="inferred from homology"/>
<keyword evidence="5" id="KW-0378">Hydrolase</keyword>
<accession>A0AAE3R1F4</accession>
<evidence type="ECO:0000313" key="9">
    <source>
        <dbReference type="EMBL" id="MDJ1501350.1"/>
    </source>
</evidence>
<gene>
    <name evidence="9" type="ORF">QNI22_11865</name>
</gene>
<evidence type="ECO:0000313" key="10">
    <source>
        <dbReference type="Proteomes" id="UP001232063"/>
    </source>
</evidence>
<evidence type="ECO:0000259" key="8">
    <source>
        <dbReference type="Pfam" id="PF00884"/>
    </source>
</evidence>
<name>A0AAE3R1F4_9BACT</name>
<dbReference type="CDD" id="cd16030">
    <property type="entry name" value="iduronate-2-sulfatase"/>
    <property type="match status" value="1"/>
</dbReference>
<dbReference type="GO" id="GO:0005737">
    <property type="term" value="C:cytoplasm"/>
    <property type="evidence" value="ECO:0007669"/>
    <property type="project" value="TreeGrafter"/>
</dbReference>
<keyword evidence="10" id="KW-1185">Reference proteome</keyword>
<keyword evidence="6" id="KW-0106">Calcium</keyword>
<feature type="chain" id="PRO_5041914304" evidence="7">
    <location>
        <begin position="25"/>
        <end position="480"/>
    </location>
</feature>
<keyword evidence="4 7" id="KW-0732">Signal</keyword>
<dbReference type="AlphaFoldDB" id="A0AAE3R1F4"/>
<evidence type="ECO:0000256" key="4">
    <source>
        <dbReference type="ARBA" id="ARBA00022729"/>
    </source>
</evidence>
<sequence>MKMLYFVSKVLVLVALLISCNVSAQQGKKSGKLNVLLIYADDYNTKSGYNGHPIVQTPNLDKLAARSVNFKNAYCQYPLCSPSRTSLLSGKRPATTGIRDNNTPPRTHLQSTVFLPQLFKQNGYYTAQIGKIFHSQRFVKDGVPQGDFNIDTASWSFQYNELVDVKDPEVIRLAHDPKTSPARSANQEWAILNVADEQTGDGLVATKALAILEQRVKSNTPFFIATGFRRPHAPYDVPKKYFDLYKNASIKVPVSPANDLDDIPPIALTKIDSLTDQETIDKIKGYYASISFMDAQVGKLLQKLDEYKLWDNTIVIFLGDHGYHNGEHRGLWHKQTQFEEATHGNLLLYTPQAVKGKEAKGFIEYVDVYPTIAELAGLKAPSDLEGKSFVPLLNAPEKKWKQAVFSEVVHEGVLGKSVRTEQYRYTEWGTDKVELYDLKKDPNEFTNLAGKSAYSTIQQQLKQTLDKGWKTVKLISANTR</sequence>
<dbReference type="Gene3D" id="3.40.720.10">
    <property type="entry name" value="Alkaline Phosphatase, subunit A"/>
    <property type="match status" value="1"/>
</dbReference>
<evidence type="ECO:0000256" key="7">
    <source>
        <dbReference type="SAM" id="SignalP"/>
    </source>
</evidence>
<dbReference type="PROSITE" id="PS00149">
    <property type="entry name" value="SULFATASE_2"/>
    <property type="match status" value="1"/>
</dbReference>
<dbReference type="PROSITE" id="PS51257">
    <property type="entry name" value="PROKAR_LIPOPROTEIN"/>
    <property type="match status" value="1"/>
</dbReference>
<feature type="domain" description="Sulfatase N-terminal" evidence="8">
    <location>
        <begin position="34"/>
        <end position="377"/>
    </location>
</feature>
<evidence type="ECO:0000256" key="1">
    <source>
        <dbReference type="ARBA" id="ARBA00001913"/>
    </source>
</evidence>
<dbReference type="Pfam" id="PF00884">
    <property type="entry name" value="Sulfatase"/>
    <property type="match status" value="1"/>
</dbReference>
<dbReference type="GO" id="GO:0046872">
    <property type="term" value="F:metal ion binding"/>
    <property type="evidence" value="ECO:0007669"/>
    <property type="project" value="UniProtKB-KW"/>
</dbReference>
<dbReference type="InterPro" id="IPR000917">
    <property type="entry name" value="Sulfatase_N"/>
</dbReference>
<dbReference type="InterPro" id="IPR017850">
    <property type="entry name" value="Alkaline_phosphatase_core_sf"/>
</dbReference>
<protein>
    <submittedName>
        <fullName evidence="9">Sulfatase</fullName>
    </submittedName>
</protein>
<evidence type="ECO:0000256" key="6">
    <source>
        <dbReference type="ARBA" id="ARBA00022837"/>
    </source>
</evidence>
<organism evidence="9 10">
    <name type="scientific">Xanthocytophaga agilis</name>
    <dbReference type="NCBI Taxonomy" id="3048010"/>
    <lineage>
        <taxon>Bacteria</taxon>
        <taxon>Pseudomonadati</taxon>
        <taxon>Bacteroidota</taxon>
        <taxon>Cytophagia</taxon>
        <taxon>Cytophagales</taxon>
        <taxon>Rhodocytophagaceae</taxon>
        <taxon>Xanthocytophaga</taxon>
    </lineage>
</organism>
<dbReference type="GO" id="GO:0004423">
    <property type="term" value="F:iduronate-2-sulfatase activity"/>
    <property type="evidence" value="ECO:0007669"/>
    <property type="project" value="InterPro"/>
</dbReference>
<comment type="cofactor">
    <cofactor evidence="1">
        <name>Ca(2+)</name>
        <dbReference type="ChEBI" id="CHEBI:29108"/>
    </cofactor>
</comment>